<dbReference type="Pfam" id="PF13413">
    <property type="entry name" value="HTH_25"/>
    <property type="match status" value="1"/>
</dbReference>
<feature type="region of interest" description="Disordered" evidence="1">
    <location>
        <begin position="245"/>
        <end position="264"/>
    </location>
</feature>
<dbReference type="GO" id="GO:0003677">
    <property type="term" value="F:DNA binding"/>
    <property type="evidence" value="ECO:0007669"/>
    <property type="project" value="InterPro"/>
</dbReference>
<protein>
    <submittedName>
        <fullName evidence="4">Cytoskeletal protein RodZ</fullName>
    </submittedName>
</protein>
<feature type="domain" description="Cytoskeleton protein RodZ-like C-terminal" evidence="3">
    <location>
        <begin position="169"/>
        <end position="240"/>
    </location>
</feature>
<dbReference type="InterPro" id="IPR001387">
    <property type="entry name" value="Cro/C1-type_HTH"/>
</dbReference>
<evidence type="ECO:0000313" key="4">
    <source>
        <dbReference type="EMBL" id="NJC05209.1"/>
    </source>
</evidence>
<evidence type="ECO:0000256" key="1">
    <source>
        <dbReference type="SAM" id="MobiDB-lite"/>
    </source>
</evidence>
<dbReference type="InterPro" id="IPR050400">
    <property type="entry name" value="Bact_Cytoskel_RodZ"/>
</dbReference>
<dbReference type="PANTHER" id="PTHR34475">
    <property type="match status" value="1"/>
</dbReference>
<dbReference type="Proteomes" id="UP000558192">
    <property type="component" value="Unassembled WGS sequence"/>
</dbReference>
<feature type="transmembrane region" description="Helical" evidence="2">
    <location>
        <begin position="109"/>
        <end position="127"/>
    </location>
</feature>
<dbReference type="Pfam" id="PF13464">
    <property type="entry name" value="RodZ_C"/>
    <property type="match status" value="1"/>
</dbReference>
<sequence length="264" mass="27028">MDEVTSETGTVGEQLRGAREREGITLEDVAARTRIPTRHLQSLEDGEWDKLPAPMYTIGFAKSYAGMVGLDRGAIGDALKLEMGAGALAARPEAQVFEPADPARVMPRWLVLLALVALVAVAAAFLWNRNRTLSADDSPVAEAEAPATAPAAAPGAAPAPAATAGGPVVITANEAAWIQVSERGGATLFQGELASGQSYEVPATATAPVLRTGRPQAIRISVGTADAPAVGEADRTVSNVSLLGPDLMRGPAATPAAPPASPAR</sequence>
<evidence type="ECO:0000313" key="5">
    <source>
        <dbReference type="Proteomes" id="UP000558192"/>
    </source>
</evidence>
<name>A0A7X5Y4U6_9SPHN</name>
<keyword evidence="2" id="KW-1133">Transmembrane helix</keyword>
<evidence type="ECO:0000256" key="2">
    <source>
        <dbReference type="SAM" id="Phobius"/>
    </source>
</evidence>
<organism evidence="4 5">
    <name type="scientific">Sphingomonas kaistensis</name>
    <dbReference type="NCBI Taxonomy" id="298708"/>
    <lineage>
        <taxon>Bacteria</taxon>
        <taxon>Pseudomonadati</taxon>
        <taxon>Pseudomonadota</taxon>
        <taxon>Alphaproteobacteria</taxon>
        <taxon>Sphingomonadales</taxon>
        <taxon>Sphingomonadaceae</taxon>
        <taxon>Sphingomonas</taxon>
    </lineage>
</organism>
<dbReference type="PANTHER" id="PTHR34475:SF1">
    <property type="entry name" value="CYTOSKELETON PROTEIN RODZ"/>
    <property type="match status" value="1"/>
</dbReference>
<dbReference type="Gene3D" id="1.10.260.40">
    <property type="entry name" value="lambda repressor-like DNA-binding domains"/>
    <property type="match status" value="1"/>
</dbReference>
<dbReference type="CDD" id="cd00093">
    <property type="entry name" value="HTH_XRE"/>
    <property type="match status" value="1"/>
</dbReference>
<accession>A0A7X5Y4U6</accession>
<evidence type="ECO:0000259" key="3">
    <source>
        <dbReference type="Pfam" id="PF13464"/>
    </source>
</evidence>
<dbReference type="InterPro" id="IPR010982">
    <property type="entry name" value="Lambda_DNA-bd_dom_sf"/>
</dbReference>
<keyword evidence="5" id="KW-1185">Reference proteome</keyword>
<dbReference type="AlphaFoldDB" id="A0A7X5Y4U6"/>
<proteinExistence type="predicted"/>
<gene>
    <name evidence="4" type="ORF">GGQ97_001002</name>
</gene>
<dbReference type="SUPFAM" id="SSF47413">
    <property type="entry name" value="lambda repressor-like DNA-binding domains"/>
    <property type="match status" value="1"/>
</dbReference>
<keyword evidence="2" id="KW-0812">Transmembrane</keyword>
<reference evidence="4 5" key="1">
    <citation type="submission" date="2020-03" db="EMBL/GenBank/DDBJ databases">
        <title>Genomic Encyclopedia of Type Strains, Phase IV (KMG-IV): sequencing the most valuable type-strain genomes for metagenomic binning, comparative biology and taxonomic classification.</title>
        <authorList>
            <person name="Goeker M."/>
        </authorList>
    </citation>
    <scope>NUCLEOTIDE SEQUENCE [LARGE SCALE GENOMIC DNA]</scope>
    <source>
        <strain evidence="4 5">DSM 16846</strain>
    </source>
</reference>
<dbReference type="RefSeq" id="WP_168067928.1">
    <property type="nucleotide sequence ID" value="NZ_JAATJC010000001.1"/>
</dbReference>
<keyword evidence="2" id="KW-0472">Membrane</keyword>
<comment type="caution">
    <text evidence="4">The sequence shown here is derived from an EMBL/GenBank/DDBJ whole genome shotgun (WGS) entry which is preliminary data.</text>
</comment>
<dbReference type="EMBL" id="JAATJC010000001">
    <property type="protein sequence ID" value="NJC05209.1"/>
    <property type="molecule type" value="Genomic_DNA"/>
</dbReference>
<dbReference type="InterPro" id="IPR025194">
    <property type="entry name" value="RodZ-like_C"/>
</dbReference>